<evidence type="ECO:0000256" key="1">
    <source>
        <dbReference type="SAM" id="MobiDB-lite"/>
    </source>
</evidence>
<evidence type="ECO:0000313" key="4">
    <source>
        <dbReference type="EMBL" id="GAP33410.1"/>
    </source>
</evidence>
<feature type="chain" id="PRO_5044722438" evidence="2">
    <location>
        <begin position="29"/>
        <end position="85"/>
    </location>
</feature>
<feature type="region of interest" description="Disordered" evidence="1">
    <location>
        <begin position="58"/>
        <end position="85"/>
    </location>
</feature>
<evidence type="ECO:0000313" key="3">
    <source>
        <dbReference type="EMBL" id="APA97840.1"/>
    </source>
</evidence>
<name>A0ABC9Z756_9NOCA</name>
<protein>
    <submittedName>
        <fullName evidence="4">Uncharacterized protein</fullName>
    </submittedName>
</protein>
<accession>A0ABC9Z756</accession>
<gene>
    <name evidence="3" type="ORF">NS506_03791</name>
    <name evidence="4" type="ORF">NSK11_contig00261-0003</name>
</gene>
<dbReference type="EMBL" id="CP017839">
    <property type="protein sequence ID" value="APA97840.1"/>
    <property type="molecule type" value="Genomic_DNA"/>
</dbReference>
<dbReference type="AlphaFoldDB" id="A0ABC9Z756"/>
<keyword evidence="2" id="KW-0732">Signal</keyword>
<dbReference type="KEGG" id="nsr:NS506_03791"/>
<organism evidence="4 5">
    <name type="scientific">Nocardia seriolae</name>
    <dbReference type="NCBI Taxonomy" id="37332"/>
    <lineage>
        <taxon>Bacteria</taxon>
        <taxon>Bacillati</taxon>
        <taxon>Actinomycetota</taxon>
        <taxon>Actinomycetes</taxon>
        <taxon>Mycobacteriales</taxon>
        <taxon>Nocardiaceae</taxon>
        <taxon>Nocardia</taxon>
    </lineage>
</organism>
<feature type="signal peptide" evidence="2">
    <location>
        <begin position="1"/>
        <end position="28"/>
    </location>
</feature>
<dbReference type="EMBL" id="BBYQ01000261">
    <property type="protein sequence ID" value="GAP33410.1"/>
    <property type="molecule type" value="Genomic_DNA"/>
</dbReference>
<reference evidence="5" key="1">
    <citation type="submission" date="2015-07" db="EMBL/GenBank/DDBJ databases">
        <title>Nocardia seriolae U-1 whole genome shotgun sequence.</title>
        <authorList>
            <person name="Imajoh M."/>
            <person name="Fukumoto Y."/>
            <person name="Sukeda M."/>
            <person name="Yamane J."/>
            <person name="Yamasaki K."/>
            <person name="Shimizu M."/>
            <person name="Ohnishi K."/>
            <person name="Oshima S."/>
        </authorList>
    </citation>
    <scope>NUCLEOTIDE SEQUENCE [LARGE SCALE GENOMIC DNA]</scope>
    <source>
        <strain evidence="5">U-1</strain>
    </source>
</reference>
<reference evidence="4 5" key="2">
    <citation type="journal article" date="2016" name="Genome Announc.">
        <title>Draft Genome Sequence of Erythromycin- and Oxytetracycline-Sensitive Nocardia seriolae Strain U-1 (NBRC 110359).</title>
        <authorList>
            <person name="Imajoh M."/>
            <person name="Sukeda M."/>
            <person name="Shimizu M."/>
            <person name="Yamane J."/>
            <person name="Ohnishi K."/>
            <person name="Oshima S."/>
        </authorList>
    </citation>
    <scope>NUCLEOTIDE SEQUENCE [LARGE SCALE GENOMIC DNA]</scope>
    <source>
        <strain evidence="4 5">U-1</strain>
    </source>
</reference>
<keyword evidence="5" id="KW-1185">Reference proteome</keyword>
<dbReference type="Proteomes" id="UP000037179">
    <property type="component" value="Unassembled WGS sequence"/>
</dbReference>
<proteinExistence type="predicted"/>
<evidence type="ECO:0000313" key="6">
    <source>
        <dbReference type="Proteomes" id="UP000180166"/>
    </source>
</evidence>
<dbReference type="Proteomes" id="UP000180166">
    <property type="component" value="Chromosome"/>
</dbReference>
<evidence type="ECO:0000256" key="2">
    <source>
        <dbReference type="SAM" id="SignalP"/>
    </source>
</evidence>
<evidence type="ECO:0000313" key="5">
    <source>
        <dbReference type="Proteomes" id="UP000037179"/>
    </source>
</evidence>
<sequence>MRARFTRHVALALAAAATGLGIGAVVLAGTPVATAQGYVPCEQWQAMHPGWPCIDTPTVPPGGPTHGVHPAATTFPNTGRALSAR</sequence>
<reference evidence="3 6" key="3">
    <citation type="submission" date="2016-10" db="EMBL/GenBank/DDBJ databases">
        <title>Genome sequence of Nocardia seriolae strain EM150506, isolated from Anguila japonica.</title>
        <authorList>
            <person name="Han H.-J."/>
        </authorList>
    </citation>
    <scope>NUCLEOTIDE SEQUENCE [LARGE SCALE GENOMIC DNA]</scope>
    <source>
        <strain evidence="3 6">EM150506</strain>
    </source>
</reference>